<keyword evidence="8" id="KW-0347">Helicase</keyword>
<gene>
    <name evidence="6" type="primary">ruvA</name>
    <name evidence="8" type="ORF">UU41_C0031G0012</name>
</gene>
<dbReference type="InterPro" id="IPR011114">
    <property type="entry name" value="RuvA_C"/>
</dbReference>
<organism evidence="8 9">
    <name type="scientific">Candidatus Roizmanbacteria bacterium GW2011_GWA1_41_13</name>
    <dbReference type="NCBI Taxonomy" id="1618474"/>
    <lineage>
        <taxon>Bacteria</taxon>
        <taxon>Candidatus Roizmaniibacteriota</taxon>
    </lineage>
</organism>
<keyword evidence="8" id="KW-0067">ATP-binding</keyword>
<name>A0A0G0UTH9_9BACT</name>
<keyword evidence="1 6" id="KW-0963">Cytoplasm</keyword>
<keyword evidence="8" id="KW-0547">Nucleotide-binding</keyword>
<comment type="subunit">
    <text evidence="6">Homotetramer. Forms an RuvA(8)-RuvB(12)-Holliday junction (HJ) complex. HJ DNA is sandwiched between 2 RuvA tetramers; dsDNA enters through RuvA and exits via RuvB. An RuvB hexamer assembles on each DNA strand where it exits the tetramer. Each RuvB hexamer is contacted by two RuvA subunits (via domain III) on 2 adjacent RuvB subunits; this complex drives branch migration. In the full resolvosome a probable DNA-RuvA(4)-RuvB(12)-RuvC(2) complex forms which resolves the HJ.</text>
</comment>
<dbReference type="Pfam" id="PF14520">
    <property type="entry name" value="HHH_5"/>
    <property type="match status" value="1"/>
</dbReference>
<reference evidence="8 9" key="1">
    <citation type="journal article" date="2015" name="Nature">
        <title>rRNA introns, odd ribosomes, and small enigmatic genomes across a large radiation of phyla.</title>
        <authorList>
            <person name="Brown C.T."/>
            <person name="Hug L.A."/>
            <person name="Thomas B.C."/>
            <person name="Sharon I."/>
            <person name="Castelle C.J."/>
            <person name="Singh A."/>
            <person name="Wilkins M.J."/>
            <person name="Williams K.H."/>
            <person name="Banfield J.F."/>
        </authorList>
    </citation>
    <scope>NUCLEOTIDE SEQUENCE [LARGE SCALE GENOMIC DNA]</scope>
</reference>
<evidence type="ECO:0000256" key="5">
    <source>
        <dbReference type="ARBA" id="ARBA00023204"/>
    </source>
</evidence>
<dbReference type="Gene3D" id="2.40.50.140">
    <property type="entry name" value="Nucleic acid-binding proteins"/>
    <property type="match status" value="1"/>
</dbReference>
<dbReference type="InterPro" id="IPR003583">
    <property type="entry name" value="Hlx-hairpin-Hlx_DNA-bd_motif"/>
</dbReference>
<dbReference type="InterPro" id="IPR000085">
    <property type="entry name" value="RuvA"/>
</dbReference>
<dbReference type="GO" id="GO:0005524">
    <property type="term" value="F:ATP binding"/>
    <property type="evidence" value="ECO:0007669"/>
    <property type="project" value="InterPro"/>
</dbReference>
<sequence>MIATLEGKVLEKIGVTVIIGCNGTGYGVLVPFEDFGALHPGERAKLYIHESIRENAHDLFGFRSKEAKALFEQLLSVKGIGPKMALSILSVASVAQVRRAIAEGDIKFISQAVGVGKKAAERVVVDLKDKVGLLAAQDATDFLTTLADPNDEALQGLVALGYSVADAAEALRKVDRKLSPEERIKQALKT</sequence>
<dbReference type="Gene3D" id="1.10.150.20">
    <property type="entry name" value="5' to 3' exonuclease, C-terminal subdomain"/>
    <property type="match status" value="1"/>
</dbReference>
<dbReference type="GO" id="GO:0005737">
    <property type="term" value="C:cytoplasm"/>
    <property type="evidence" value="ECO:0007669"/>
    <property type="project" value="UniProtKB-SubCell"/>
</dbReference>
<comment type="subcellular location">
    <subcellularLocation>
        <location evidence="6">Cytoplasm</location>
    </subcellularLocation>
</comment>
<comment type="domain">
    <text evidence="6">Has three domains with a flexible linker between the domains II and III and assumes an 'L' shape. Domain III is highly mobile and contacts RuvB.</text>
</comment>
<keyword evidence="5 6" id="KW-0234">DNA repair</keyword>
<evidence type="ECO:0000256" key="2">
    <source>
        <dbReference type="ARBA" id="ARBA00022763"/>
    </source>
</evidence>
<dbReference type="GO" id="GO:0006310">
    <property type="term" value="P:DNA recombination"/>
    <property type="evidence" value="ECO:0007669"/>
    <property type="project" value="UniProtKB-UniRule"/>
</dbReference>
<dbReference type="Pfam" id="PF07499">
    <property type="entry name" value="RuvA_C"/>
    <property type="match status" value="1"/>
</dbReference>
<dbReference type="InterPro" id="IPR012340">
    <property type="entry name" value="NA-bd_OB-fold"/>
</dbReference>
<evidence type="ECO:0000313" key="8">
    <source>
        <dbReference type="EMBL" id="KKR92033.1"/>
    </source>
</evidence>
<dbReference type="AlphaFoldDB" id="A0A0G0UTH9"/>
<evidence type="ECO:0000313" key="9">
    <source>
        <dbReference type="Proteomes" id="UP000034961"/>
    </source>
</evidence>
<dbReference type="SUPFAM" id="SSF47781">
    <property type="entry name" value="RuvA domain 2-like"/>
    <property type="match status" value="1"/>
</dbReference>
<dbReference type="SUPFAM" id="SSF46929">
    <property type="entry name" value="DNA helicase RuvA subunit, C-terminal domain"/>
    <property type="match status" value="1"/>
</dbReference>
<dbReference type="SUPFAM" id="SSF50249">
    <property type="entry name" value="Nucleic acid-binding proteins"/>
    <property type="match status" value="1"/>
</dbReference>
<comment type="caution">
    <text evidence="8">The sequence shown here is derived from an EMBL/GenBank/DDBJ whole genome shotgun (WGS) entry which is preliminary data.</text>
</comment>
<keyword evidence="3 6" id="KW-0238">DNA-binding</keyword>
<keyword evidence="2 6" id="KW-0227">DNA damage</keyword>
<accession>A0A0G0UTH9</accession>
<comment type="function">
    <text evidence="6">The RuvA-RuvB-RuvC complex processes Holliday junction (HJ) DNA during genetic recombination and DNA repair, while the RuvA-RuvB complex plays an important role in the rescue of blocked DNA replication forks via replication fork reversal (RFR). RuvA specifically binds to HJ cruciform DNA, conferring on it an open structure. The RuvB hexamer acts as an ATP-dependent pump, pulling dsDNA into and through the RuvAB complex. HJ branch migration allows RuvC to scan DNA until it finds its consensus sequence, where it cleaves and resolves the cruciform DNA.</text>
</comment>
<dbReference type="EMBL" id="LCAN01000031">
    <property type="protein sequence ID" value="KKR92033.1"/>
    <property type="molecule type" value="Genomic_DNA"/>
</dbReference>
<dbReference type="HAMAP" id="MF_00031">
    <property type="entry name" value="DNA_HJ_migration_RuvA"/>
    <property type="match status" value="1"/>
</dbReference>
<dbReference type="GO" id="GO:0009379">
    <property type="term" value="C:Holliday junction helicase complex"/>
    <property type="evidence" value="ECO:0007669"/>
    <property type="project" value="InterPro"/>
</dbReference>
<proteinExistence type="inferred from homology"/>
<dbReference type="Pfam" id="PF01330">
    <property type="entry name" value="RuvA_N"/>
    <property type="match status" value="1"/>
</dbReference>
<dbReference type="Proteomes" id="UP000034961">
    <property type="component" value="Unassembled WGS sequence"/>
</dbReference>
<evidence type="ECO:0000256" key="3">
    <source>
        <dbReference type="ARBA" id="ARBA00023125"/>
    </source>
</evidence>
<dbReference type="InterPro" id="IPR010994">
    <property type="entry name" value="RuvA_2-like"/>
</dbReference>
<dbReference type="InterPro" id="IPR036267">
    <property type="entry name" value="RuvA_C_sf"/>
</dbReference>
<dbReference type="SMART" id="SM00278">
    <property type="entry name" value="HhH1"/>
    <property type="match status" value="2"/>
</dbReference>
<keyword evidence="8" id="KW-0378">Hydrolase</keyword>
<evidence type="ECO:0000259" key="7">
    <source>
        <dbReference type="SMART" id="SM00278"/>
    </source>
</evidence>
<evidence type="ECO:0000256" key="4">
    <source>
        <dbReference type="ARBA" id="ARBA00023172"/>
    </source>
</evidence>
<dbReference type="GO" id="GO:0006281">
    <property type="term" value="P:DNA repair"/>
    <property type="evidence" value="ECO:0007669"/>
    <property type="project" value="UniProtKB-UniRule"/>
</dbReference>
<feature type="domain" description="Helix-hairpin-helix DNA-binding motif class 1" evidence="7">
    <location>
        <begin position="72"/>
        <end position="91"/>
    </location>
</feature>
<evidence type="ECO:0000256" key="6">
    <source>
        <dbReference type="HAMAP-Rule" id="MF_00031"/>
    </source>
</evidence>
<feature type="domain" description="Helix-hairpin-helix DNA-binding motif class 1" evidence="7">
    <location>
        <begin position="107"/>
        <end position="126"/>
    </location>
</feature>
<feature type="region of interest" description="Domain III" evidence="6">
    <location>
        <begin position="151"/>
        <end position="190"/>
    </location>
</feature>
<dbReference type="GO" id="GO:0000400">
    <property type="term" value="F:four-way junction DNA binding"/>
    <property type="evidence" value="ECO:0007669"/>
    <property type="project" value="UniProtKB-UniRule"/>
</dbReference>
<dbReference type="CDD" id="cd14332">
    <property type="entry name" value="UBA_RuvA_C"/>
    <property type="match status" value="1"/>
</dbReference>
<comment type="caution">
    <text evidence="6">Lacks conserved residue(s) required for the propagation of feature annotation.</text>
</comment>
<dbReference type="Gene3D" id="1.10.8.10">
    <property type="entry name" value="DNA helicase RuvA subunit, C-terminal domain"/>
    <property type="match status" value="1"/>
</dbReference>
<dbReference type="InterPro" id="IPR013849">
    <property type="entry name" value="DNA_helicase_Holl-junc_RuvA_I"/>
</dbReference>
<keyword evidence="4 6" id="KW-0233">DNA recombination</keyword>
<evidence type="ECO:0000256" key="1">
    <source>
        <dbReference type="ARBA" id="ARBA00022490"/>
    </source>
</evidence>
<dbReference type="NCBIfam" id="TIGR00084">
    <property type="entry name" value="ruvA"/>
    <property type="match status" value="1"/>
</dbReference>
<comment type="similarity">
    <text evidence="6">Belongs to the RuvA family.</text>
</comment>
<dbReference type="GO" id="GO:0048476">
    <property type="term" value="C:Holliday junction resolvase complex"/>
    <property type="evidence" value="ECO:0007669"/>
    <property type="project" value="UniProtKB-UniRule"/>
</dbReference>
<dbReference type="GO" id="GO:0009378">
    <property type="term" value="F:four-way junction helicase activity"/>
    <property type="evidence" value="ECO:0007669"/>
    <property type="project" value="InterPro"/>
</dbReference>
<protein>
    <recommendedName>
        <fullName evidence="6">Holliday junction branch migration complex subunit RuvA</fullName>
    </recommendedName>
</protein>